<dbReference type="PANTHER" id="PTHR10434:SF64">
    <property type="entry name" value="1-ACYL-SN-GLYCEROL-3-PHOSPHATE ACYLTRANSFERASE-RELATED"/>
    <property type="match status" value="1"/>
</dbReference>
<dbReference type="InterPro" id="IPR002123">
    <property type="entry name" value="Plipid/glycerol_acylTrfase"/>
</dbReference>
<dbReference type="SMART" id="SM00563">
    <property type="entry name" value="PlsC"/>
    <property type="match status" value="1"/>
</dbReference>
<proteinExistence type="predicted"/>
<keyword evidence="7" id="KW-1133">Transmembrane helix</keyword>
<keyword evidence="3 9" id="KW-0808">Transferase</keyword>
<sequence length="288" mass="30509">MERPAATVGTARRVLRAAGCAGVLLAGIGVGPVVRALPRRVRERLVTAWARTLLATLGVRVRALGSSVAVPGGLLVANHISWLDIAVIAAVCPGRNLAKTEVGRWPVLGPLVARSGTLFIDRDRLRSLPGTVARIAADLRRGERVVVFPEGSTWCGRAGGRFRPALFQAAIDAGAPVQPVAVRYRSAGAPTTVPAFVGEDGLAFSLWRVLSLRGLVAEAVVLPPIPTDPPTGDDRLARRAPARRALARRTLARAAQAAVDRERDGARHCSVPARPPSVVPERRPARMI</sequence>
<dbReference type="CDD" id="cd07989">
    <property type="entry name" value="LPLAT_AGPAT-like"/>
    <property type="match status" value="1"/>
</dbReference>
<keyword evidence="7" id="KW-0812">Transmembrane</keyword>
<gene>
    <name evidence="9" type="ORF">FHX73_14231</name>
</gene>
<evidence type="ECO:0000313" key="9">
    <source>
        <dbReference type="EMBL" id="TWF82749.1"/>
    </source>
</evidence>
<evidence type="ECO:0000256" key="4">
    <source>
        <dbReference type="ARBA" id="ARBA00023098"/>
    </source>
</evidence>
<keyword evidence="2" id="KW-0444">Lipid biosynthesis</keyword>
<keyword evidence="7" id="KW-0472">Membrane</keyword>
<evidence type="ECO:0000313" key="10">
    <source>
        <dbReference type="Proteomes" id="UP000317940"/>
    </source>
</evidence>
<feature type="region of interest" description="Disordered" evidence="6">
    <location>
        <begin position="258"/>
        <end position="288"/>
    </location>
</feature>
<comment type="caution">
    <text evidence="9">The sequence shown here is derived from an EMBL/GenBank/DDBJ whole genome shotgun (WGS) entry which is preliminary data.</text>
</comment>
<comment type="pathway">
    <text evidence="1">Lipid metabolism.</text>
</comment>
<dbReference type="Pfam" id="PF01553">
    <property type="entry name" value="Acyltransferase"/>
    <property type="match status" value="1"/>
</dbReference>
<organism evidence="9 10">
    <name type="scientific">Kitasatospora viridis</name>
    <dbReference type="NCBI Taxonomy" id="281105"/>
    <lineage>
        <taxon>Bacteria</taxon>
        <taxon>Bacillati</taxon>
        <taxon>Actinomycetota</taxon>
        <taxon>Actinomycetes</taxon>
        <taxon>Kitasatosporales</taxon>
        <taxon>Streptomycetaceae</taxon>
        <taxon>Kitasatospora</taxon>
    </lineage>
</organism>
<name>A0A561T6M8_9ACTN</name>
<keyword evidence="10" id="KW-1185">Reference proteome</keyword>
<feature type="domain" description="Phospholipid/glycerol acyltransferase" evidence="8">
    <location>
        <begin position="73"/>
        <end position="185"/>
    </location>
</feature>
<dbReference type="GO" id="GO:0006654">
    <property type="term" value="P:phosphatidic acid biosynthetic process"/>
    <property type="evidence" value="ECO:0007669"/>
    <property type="project" value="TreeGrafter"/>
</dbReference>
<dbReference type="Proteomes" id="UP000317940">
    <property type="component" value="Unassembled WGS sequence"/>
</dbReference>
<dbReference type="PANTHER" id="PTHR10434">
    <property type="entry name" value="1-ACYL-SN-GLYCEROL-3-PHOSPHATE ACYLTRANSFERASE"/>
    <property type="match status" value="1"/>
</dbReference>
<evidence type="ECO:0000256" key="6">
    <source>
        <dbReference type="SAM" id="MobiDB-lite"/>
    </source>
</evidence>
<dbReference type="AlphaFoldDB" id="A0A561T6M8"/>
<evidence type="ECO:0000259" key="8">
    <source>
        <dbReference type="SMART" id="SM00563"/>
    </source>
</evidence>
<accession>A0A561T6M8</accession>
<keyword evidence="5 9" id="KW-0012">Acyltransferase</keyword>
<evidence type="ECO:0000256" key="5">
    <source>
        <dbReference type="ARBA" id="ARBA00023315"/>
    </source>
</evidence>
<protein>
    <submittedName>
        <fullName evidence="9">Lyso-ornithine lipid acyltransferase</fullName>
    </submittedName>
</protein>
<evidence type="ECO:0000256" key="1">
    <source>
        <dbReference type="ARBA" id="ARBA00005189"/>
    </source>
</evidence>
<dbReference type="EMBL" id="VIWT01000004">
    <property type="protein sequence ID" value="TWF82749.1"/>
    <property type="molecule type" value="Genomic_DNA"/>
</dbReference>
<evidence type="ECO:0000256" key="2">
    <source>
        <dbReference type="ARBA" id="ARBA00022516"/>
    </source>
</evidence>
<keyword evidence="4" id="KW-0443">Lipid metabolism</keyword>
<dbReference type="SUPFAM" id="SSF69593">
    <property type="entry name" value="Glycerol-3-phosphate (1)-acyltransferase"/>
    <property type="match status" value="1"/>
</dbReference>
<reference evidence="9 10" key="1">
    <citation type="submission" date="2019-06" db="EMBL/GenBank/DDBJ databases">
        <title>Sequencing the genomes of 1000 actinobacteria strains.</title>
        <authorList>
            <person name="Klenk H.-P."/>
        </authorList>
    </citation>
    <scope>NUCLEOTIDE SEQUENCE [LARGE SCALE GENOMIC DNA]</scope>
    <source>
        <strain evidence="9 10">DSM 44826</strain>
    </source>
</reference>
<dbReference type="GO" id="GO:0003841">
    <property type="term" value="F:1-acylglycerol-3-phosphate O-acyltransferase activity"/>
    <property type="evidence" value="ECO:0007669"/>
    <property type="project" value="TreeGrafter"/>
</dbReference>
<feature type="transmembrane region" description="Helical" evidence="7">
    <location>
        <begin position="14"/>
        <end position="34"/>
    </location>
</feature>
<evidence type="ECO:0000256" key="7">
    <source>
        <dbReference type="SAM" id="Phobius"/>
    </source>
</evidence>
<evidence type="ECO:0000256" key="3">
    <source>
        <dbReference type="ARBA" id="ARBA00022679"/>
    </source>
</evidence>